<accession>A0A9N8YN68</accession>
<dbReference type="Pfam" id="PF21473">
    <property type="entry name" value="OB_Ssb-like"/>
    <property type="match status" value="1"/>
</dbReference>
<organism evidence="2 3">
    <name type="scientific">Ambispora gerdemannii</name>
    <dbReference type="NCBI Taxonomy" id="144530"/>
    <lineage>
        <taxon>Eukaryota</taxon>
        <taxon>Fungi</taxon>
        <taxon>Fungi incertae sedis</taxon>
        <taxon>Mucoromycota</taxon>
        <taxon>Glomeromycotina</taxon>
        <taxon>Glomeromycetes</taxon>
        <taxon>Archaeosporales</taxon>
        <taxon>Ambisporaceae</taxon>
        <taxon>Ambispora</taxon>
    </lineage>
</organism>
<sequence length="69" mass="7497">MSSKNYIKVTEVLPAQHQVNLRVKVVQQIMLGVIDDEGADNDTRKNLKIAEFLVADSSGCIIVKAVGGK</sequence>
<evidence type="ECO:0000313" key="3">
    <source>
        <dbReference type="Proteomes" id="UP000789831"/>
    </source>
</evidence>
<dbReference type="Gene3D" id="2.40.50.140">
    <property type="entry name" value="Nucleic acid-binding proteins"/>
    <property type="match status" value="1"/>
</dbReference>
<comment type="caution">
    <text evidence="2">The sequence shown here is derived from an EMBL/GenBank/DDBJ whole genome shotgun (WGS) entry which is preliminary data.</text>
</comment>
<proteinExistence type="predicted"/>
<dbReference type="AlphaFoldDB" id="A0A9N8YN68"/>
<name>A0A9N8YN68_9GLOM</name>
<dbReference type="SUPFAM" id="SSF50249">
    <property type="entry name" value="Nucleic acid-binding proteins"/>
    <property type="match status" value="1"/>
</dbReference>
<reference evidence="2" key="1">
    <citation type="submission" date="2021-06" db="EMBL/GenBank/DDBJ databases">
        <authorList>
            <person name="Kallberg Y."/>
            <person name="Tangrot J."/>
            <person name="Rosling A."/>
        </authorList>
    </citation>
    <scope>NUCLEOTIDE SEQUENCE</scope>
    <source>
        <strain evidence="2">MT106</strain>
    </source>
</reference>
<feature type="domain" description="Single-stranded DNA binding protein Ssb-like OB fold" evidence="1">
    <location>
        <begin position="14"/>
        <end position="65"/>
    </location>
</feature>
<protein>
    <submittedName>
        <fullName evidence="2">7716_t:CDS:1</fullName>
    </submittedName>
</protein>
<keyword evidence="3" id="KW-1185">Reference proteome</keyword>
<evidence type="ECO:0000259" key="1">
    <source>
        <dbReference type="Pfam" id="PF21473"/>
    </source>
</evidence>
<dbReference type="InterPro" id="IPR012340">
    <property type="entry name" value="NA-bd_OB-fold"/>
</dbReference>
<gene>
    <name evidence="2" type="ORF">AGERDE_LOCUS456</name>
</gene>
<dbReference type="EMBL" id="CAJVPL010000022">
    <property type="protein sequence ID" value="CAG8434981.1"/>
    <property type="molecule type" value="Genomic_DNA"/>
</dbReference>
<evidence type="ECO:0000313" key="2">
    <source>
        <dbReference type="EMBL" id="CAG8434981.1"/>
    </source>
</evidence>
<dbReference type="OrthoDB" id="2274046at2759"/>
<dbReference type="Proteomes" id="UP000789831">
    <property type="component" value="Unassembled WGS sequence"/>
</dbReference>
<dbReference type="InterPro" id="IPR048970">
    <property type="entry name" value="OB_Ssb-like"/>
</dbReference>